<organism evidence="2 3">
    <name type="scientific">Methanofollis tationis</name>
    <dbReference type="NCBI Taxonomy" id="81417"/>
    <lineage>
        <taxon>Archaea</taxon>
        <taxon>Methanobacteriati</taxon>
        <taxon>Methanobacteriota</taxon>
        <taxon>Stenosarchaea group</taxon>
        <taxon>Methanomicrobia</taxon>
        <taxon>Methanomicrobiales</taxon>
        <taxon>Methanomicrobiaceae</taxon>
        <taxon>Methanofollis</taxon>
    </lineage>
</organism>
<sequence>MNTGAGAWAVLILPAIVAAGIAAYANLGIYSGIFSIVYLFAAIYSIKWESEGWILVFAAGEPLVLATAAASPIFIVPVQVTVLWAAMLSGWGGESRVSVLRWAVLGGVIVGIAGMGAISAVHALPLLSGAACAGIVAVAIVWLGELRLKRKVGIQ</sequence>
<feature type="transmembrane region" description="Helical" evidence="1">
    <location>
        <begin position="29"/>
        <end position="46"/>
    </location>
</feature>
<accession>A0A7K4HSG3</accession>
<feature type="transmembrane region" description="Helical" evidence="1">
    <location>
        <begin position="6"/>
        <end position="24"/>
    </location>
</feature>
<reference evidence="2 3" key="1">
    <citation type="submission" date="2020-06" db="EMBL/GenBank/DDBJ databases">
        <title>Methanofollis fontis sp. nov., a methanogen isolated from marine sediments near a cold seep at Four-Way Closure Ridge offshore southwestern Taiwan.</title>
        <authorList>
            <person name="Chen S.-C."/>
            <person name="Teng N.-H."/>
            <person name="Lin Y.-S."/>
            <person name="Lai M.-C."/>
            <person name="Chen H.-H."/>
            <person name="Wang C.-C."/>
        </authorList>
    </citation>
    <scope>NUCLEOTIDE SEQUENCE [LARGE SCALE GENOMIC DNA]</scope>
    <source>
        <strain evidence="2 3">DSM 2702</strain>
    </source>
</reference>
<keyword evidence="3" id="KW-1185">Reference proteome</keyword>
<proteinExistence type="predicted"/>
<keyword evidence="1" id="KW-1133">Transmembrane helix</keyword>
<dbReference type="RefSeq" id="WP_176789417.1">
    <property type="nucleotide sequence ID" value="NZ_JABXWR010000001.1"/>
</dbReference>
<gene>
    <name evidence="2" type="ORF">HWN36_10955</name>
</gene>
<feature type="transmembrane region" description="Helical" evidence="1">
    <location>
        <begin position="99"/>
        <end position="118"/>
    </location>
</feature>
<dbReference type="OrthoDB" id="379088at2157"/>
<evidence type="ECO:0000313" key="2">
    <source>
        <dbReference type="EMBL" id="NVO67808.1"/>
    </source>
</evidence>
<evidence type="ECO:0000313" key="3">
    <source>
        <dbReference type="Proteomes" id="UP000570823"/>
    </source>
</evidence>
<dbReference type="Proteomes" id="UP000570823">
    <property type="component" value="Unassembled WGS sequence"/>
</dbReference>
<evidence type="ECO:0000256" key="1">
    <source>
        <dbReference type="SAM" id="Phobius"/>
    </source>
</evidence>
<comment type="caution">
    <text evidence="2">The sequence shown here is derived from an EMBL/GenBank/DDBJ whole genome shotgun (WGS) entry which is preliminary data.</text>
</comment>
<feature type="transmembrane region" description="Helical" evidence="1">
    <location>
        <begin position="124"/>
        <end position="144"/>
    </location>
</feature>
<feature type="transmembrane region" description="Helical" evidence="1">
    <location>
        <begin position="66"/>
        <end position="87"/>
    </location>
</feature>
<name>A0A7K4HSG3_9EURY</name>
<dbReference type="AlphaFoldDB" id="A0A7K4HSG3"/>
<keyword evidence="1" id="KW-0812">Transmembrane</keyword>
<protein>
    <submittedName>
        <fullName evidence="2">Uncharacterized protein</fullName>
    </submittedName>
</protein>
<dbReference type="EMBL" id="JABXWR010000001">
    <property type="protein sequence ID" value="NVO67808.1"/>
    <property type="molecule type" value="Genomic_DNA"/>
</dbReference>
<keyword evidence="1" id="KW-0472">Membrane</keyword>